<feature type="compositionally biased region" description="Basic and acidic residues" evidence="9">
    <location>
        <begin position="781"/>
        <end position="790"/>
    </location>
</feature>
<evidence type="ECO:0000256" key="7">
    <source>
        <dbReference type="ARBA" id="ARBA00022794"/>
    </source>
</evidence>
<feature type="domain" description="PDZ" evidence="10">
    <location>
        <begin position="196"/>
        <end position="274"/>
    </location>
</feature>
<dbReference type="InterPro" id="IPR043987">
    <property type="entry name" value="CCZ1/INTU/HSP4_longin_1"/>
</dbReference>
<evidence type="ECO:0000256" key="8">
    <source>
        <dbReference type="ARBA" id="ARBA00032633"/>
    </source>
</evidence>
<dbReference type="InParanoid" id="A0A7M7NIT8"/>
<dbReference type="SUPFAM" id="SSF50156">
    <property type="entry name" value="PDZ domain-like"/>
    <property type="match status" value="1"/>
</dbReference>
<evidence type="ECO:0000259" key="10">
    <source>
        <dbReference type="PROSITE" id="PS50106"/>
    </source>
</evidence>
<evidence type="ECO:0000313" key="12">
    <source>
        <dbReference type="Proteomes" id="UP000007110"/>
    </source>
</evidence>
<reference evidence="12" key="1">
    <citation type="submission" date="2015-02" db="EMBL/GenBank/DDBJ databases">
        <title>Genome sequencing for Strongylocentrotus purpuratus.</title>
        <authorList>
            <person name="Murali S."/>
            <person name="Liu Y."/>
            <person name="Vee V."/>
            <person name="English A."/>
            <person name="Wang M."/>
            <person name="Skinner E."/>
            <person name="Han Y."/>
            <person name="Muzny D.M."/>
            <person name="Worley K.C."/>
            <person name="Gibbs R.A."/>
        </authorList>
    </citation>
    <scope>NUCLEOTIDE SEQUENCE</scope>
</reference>
<keyword evidence="5" id="KW-0217">Developmental protein</keyword>
<dbReference type="KEGG" id="spu:579969"/>
<feature type="region of interest" description="Disordered" evidence="9">
    <location>
        <begin position="684"/>
        <end position="795"/>
    </location>
</feature>
<dbReference type="GO" id="GO:0016192">
    <property type="term" value="P:vesicle-mediated transport"/>
    <property type="evidence" value="ECO:0007669"/>
    <property type="project" value="InterPro"/>
</dbReference>
<dbReference type="CTD" id="27152"/>
<dbReference type="InterPro" id="IPR039151">
    <property type="entry name" value="INTU"/>
</dbReference>
<dbReference type="PROSITE" id="PS50106">
    <property type="entry name" value="PDZ"/>
    <property type="match status" value="1"/>
</dbReference>
<dbReference type="PANTHER" id="PTHR21082">
    <property type="entry name" value="PROTEIN INTURNED"/>
    <property type="match status" value="1"/>
</dbReference>
<dbReference type="InterPro" id="IPR001478">
    <property type="entry name" value="PDZ"/>
</dbReference>
<organism evidence="11 12">
    <name type="scientific">Strongylocentrotus purpuratus</name>
    <name type="common">Purple sea urchin</name>
    <dbReference type="NCBI Taxonomy" id="7668"/>
    <lineage>
        <taxon>Eukaryota</taxon>
        <taxon>Metazoa</taxon>
        <taxon>Echinodermata</taxon>
        <taxon>Eleutherozoa</taxon>
        <taxon>Echinozoa</taxon>
        <taxon>Echinoidea</taxon>
        <taxon>Euechinoidea</taxon>
        <taxon>Echinacea</taxon>
        <taxon>Camarodonta</taxon>
        <taxon>Echinidea</taxon>
        <taxon>Strongylocentrotidae</taxon>
        <taxon>Strongylocentrotus</taxon>
    </lineage>
</organism>
<keyword evidence="6" id="KW-0963">Cytoplasm</keyword>
<dbReference type="SMART" id="SM00228">
    <property type="entry name" value="PDZ"/>
    <property type="match status" value="1"/>
</dbReference>
<feature type="compositionally biased region" description="Acidic residues" evidence="9">
    <location>
        <begin position="34"/>
        <end position="51"/>
    </location>
</feature>
<dbReference type="InterPro" id="IPR036034">
    <property type="entry name" value="PDZ_sf"/>
</dbReference>
<dbReference type="OMA" id="CAGKSIS"/>
<keyword evidence="7" id="KW-0970">Cilium biogenesis/degradation</keyword>
<reference evidence="11" key="2">
    <citation type="submission" date="2021-01" db="UniProtKB">
        <authorList>
            <consortium name="EnsemblMetazoa"/>
        </authorList>
    </citation>
    <scope>IDENTIFICATION</scope>
</reference>
<dbReference type="GO" id="GO:0009986">
    <property type="term" value="C:cell surface"/>
    <property type="evidence" value="ECO:0007669"/>
    <property type="project" value="UniProtKB-SubCell"/>
</dbReference>
<dbReference type="GO" id="GO:0005929">
    <property type="term" value="C:cilium"/>
    <property type="evidence" value="ECO:0000318"/>
    <property type="project" value="GO_Central"/>
</dbReference>
<dbReference type="GO" id="GO:0005737">
    <property type="term" value="C:cytoplasm"/>
    <property type="evidence" value="ECO:0000318"/>
    <property type="project" value="GO_Central"/>
</dbReference>
<evidence type="ECO:0000256" key="9">
    <source>
        <dbReference type="SAM" id="MobiDB-lite"/>
    </source>
</evidence>
<feature type="region of interest" description="Disordered" evidence="9">
    <location>
        <begin position="303"/>
        <end position="327"/>
    </location>
</feature>
<dbReference type="Pfam" id="PF19031">
    <property type="entry name" value="Intu_longin_1"/>
    <property type="match status" value="1"/>
</dbReference>
<dbReference type="Pfam" id="PF00595">
    <property type="entry name" value="PDZ"/>
    <property type="match status" value="1"/>
</dbReference>
<feature type="compositionally biased region" description="Polar residues" evidence="9">
    <location>
        <begin position="84"/>
        <end position="96"/>
    </location>
</feature>
<evidence type="ECO:0000256" key="6">
    <source>
        <dbReference type="ARBA" id="ARBA00022490"/>
    </source>
</evidence>
<keyword evidence="12" id="KW-1185">Reference proteome</keyword>
<feature type="compositionally biased region" description="Polar residues" evidence="9">
    <location>
        <begin position="117"/>
        <end position="135"/>
    </location>
</feature>
<dbReference type="PANTHER" id="PTHR21082:SF4">
    <property type="entry name" value="PROTEIN INTURNED"/>
    <property type="match status" value="1"/>
</dbReference>
<dbReference type="Proteomes" id="UP000007110">
    <property type="component" value="Unassembled WGS sequence"/>
</dbReference>
<dbReference type="InterPro" id="IPR043988">
    <property type="entry name" value="CCZ1/INTU_longin_2"/>
</dbReference>
<dbReference type="Pfam" id="PF19033">
    <property type="entry name" value="Intu_longin_3"/>
    <property type="match status" value="1"/>
</dbReference>
<evidence type="ECO:0000256" key="2">
    <source>
        <dbReference type="ARBA" id="ARBA00004241"/>
    </source>
</evidence>
<feature type="compositionally biased region" description="Low complexity" evidence="9">
    <location>
        <begin position="740"/>
        <end position="753"/>
    </location>
</feature>
<evidence type="ECO:0000256" key="1">
    <source>
        <dbReference type="ARBA" id="ARBA00004120"/>
    </source>
</evidence>
<evidence type="ECO:0000256" key="5">
    <source>
        <dbReference type="ARBA" id="ARBA00022473"/>
    </source>
</evidence>
<feature type="compositionally biased region" description="Low complexity" evidence="9">
    <location>
        <begin position="768"/>
        <end position="780"/>
    </location>
</feature>
<dbReference type="Pfam" id="PF19032">
    <property type="entry name" value="Intu_longin_2"/>
    <property type="match status" value="1"/>
</dbReference>
<sequence>MDGSRRKANVRVKYSGESVPKPKMPTPEIVVDHEPEDDTASDAEYSDDSDALEPAWSNSVHKDSGELFYLEAGKPVLSPRETNKGSTTPKDTTPGKTNRKGIAQLQKVLKVSKSRDSTPQSSPNGSRFFSRTPPGSNHKLRRSSPGSQSNGGTPVKEVILKVGTSPPGSPKDTLSIRLQGWLGIVPGKGATDLLSGSVMGNGREHKNGGPVRVDDRLMVRGLLPQGAAMKSAEIEIGDVISAINGVPVSYSSAEAVLNSMEPVKQVRLSVERAPSWNGQIPSPVVCRPPNGTLVKMLNNIAEAASKQQDQQQQGKEEGNPHTSPGDDVPCAIMYLTLVRDSDSDDAQEVLYKYPSSSASTKFKDINGLFITLGDMLMNITGSKITCTSLEVGDELVHVGYHKWGSELLVLAFPACFASKHTVQCMVQQLARLLNFMFLSLNRAFSERRNHQRLDHLFALLFHQVLVDRSQLEPRKKHKEDIFLQMLPGVRWLNLPDQDKLNVDCCLSELEAADFADLCDRHFDYRRPYVILGSCLLYKGYILANHLPVDDLMDVHLYVQYYSLSSLSTQQAVGQLVIWREVFPTRRVQPIEAPHPGYTEPQGRWFLLIVGLKHSVLCVLLEAGGCASPCEGVVYPDEFYVDQSRATLLHLETLDVPSACEERLKVPPIPALSCADWLFPSPRRGSFDSSVPPRPHPDSPMLSKLHSQSQTPLKGKKPESPHMPHKRSSSPTPPVSFLSVSPNPSRKPTSTSSRTESDNESDSTSPHNSRTNSTQSSPSTTRRSDSRKESDASIGSVGSSEIYRAVRRGRLIPDPYSMGVMQRAREETSSPDYFTATKLTSGRDNTMFHYVHLDPAAGILITPTRSDLAFLGGVIHSQLVDNFQQCCKVIRQQLTLHAHLRPKDQLSGKTVLRCDALTVLREFGVSFRCHPENWPEKKQPPSIKYWVVGRLIKGPRGPKECYVCYHDSTTQNTLELAFKLVFGVGS</sequence>
<dbReference type="AlphaFoldDB" id="A0A7M7NIT8"/>
<name>A0A7M7NIT8_STRPU</name>
<dbReference type="GO" id="GO:0060271">
    <property type="term" value="P:cilium assembly"/>
    <property type="evidence" value="ECO:0000318"/>
    <property type="project" value="GO_Central"/>
</dbReference>
<dbReference type="OrthoDB" id="10038586at2759"/>
<dbReference type="FunCoup" id="A0A7M7NIT8">
    <property type="interactions" value="261"/>
</dbReference>
<evidence type="ECO:0000256" key="3">
    <source>
        <dbReference type="ARBA" id="ARBA00010034"/>
    </source>
</evidence>
<evidence type="ECO:0000256" key="4">
    <source>
        <dbReference type="ARBA" id="ARBA00015639"/>
    </source>
</evidence>
<dbReference type="EnsemblMetazoa" id="XM_030981080">
    <property type="protein sequence ID" value="XP_030836940"/>
    <property type="gene ID" value="LOC579969"/>
</dbReference>
<protein>
    <recommendedName>
        <fullName evidence="4">Protein inturned</fullName>
    </recommendedName>
    <alternativeName>
        <fullName evidence="8">Inturned planar cell polarity effector homolog</fullName>
    </alternativeName>
</protein>
<feature type="region of interest" description="Disordered" evidence="9">
    <location>
        <begin position="1"/>
        <end position="154"/>
    </location>
</feature>
<dbReference type="Gene3D" id="2.30.42.10">
    <property type="match status" value="1"/>
</dbReference>
<accession>A0A7M7NIT8</accession>
<dbReference type="GO" id="GO:0007399">
    <property type="term" value="P:nervous system development"/>
    <property type="evidence" value="ECO:0000318"/>
    <property type="project" value="GO_Central"/>
</dbReference>
<dbReference type="RefSeq" id="XP_030836940.1">
    <property type="nucleotide sequence ID" value="XM_030981080.1"/>
</dbReference>
<dbReference type="GO" id="GO:0001736">
    <property type="term" value="P:establishment of planar polarity"/>
    <property type="evidence" value="ECO:0007669"/>
    <property type="project" value="InterPro"/>
</dbReference>
<feature type="compositionally biased region" description="Basic residues" evidence="9">
    <location>
        <begin position="1"/>
        <end position="10"/>
    </location>
</feature>
<dbReference type="GeneID" id="579969"/>
<comment type="subcellular location">
    <subcellularLocation>
        <location evidence="2">Cell surface</location>
    </subcellularLocation>
    <subcellularLocation>
        <location evidence="1">Cytoplasm</location>
        <location evidence="1">Cytoskeleton</location>
        <location evidence="1">Cilium basal body</location>
    </subcellularLocation>
</comment>
<comment type="similarity">
    <text evidence="3">Belongs to the inturned family.</text>
</comment>
<proteinExistence type="inferred from homology"/>
<evidence type="ECO:0000313" key="11">
    <source>
        <dbReference type="EnsemblMetazoa" id="XP_030836940"/>
    </source>
</evidence>
<dbReference type="InterPro" id="IPR043989">
    <property type="entry name" value="CCZ1/INTU/HSP4_longin_3"/>
</dbReference>